<feature type="domain" description="FAD-binding" evidence="6">
    <location>
        <begin position="12"/>
        <end position="48"/>
    </location>
</feature>
<dbReference type="RefSeq" id="WP_091336248.1">
    <property type="nucleotide sequence ID" value="NZ_FNYC01000003.1"/>
</dbReference>
<dbReference type="PANTHER" id="PTHR46056:SF12">
    <property type="entry name" value="LONG-CHAIN-ALCOHOL OXIDASE"/>
    <property type="match status" value="1"/>
</dbReference>
<dbReference type="Gene3D" id="3.50.50.60">
    <property type="entry name" value="FAD/NAD(P)-binding domain"/>
    <property type="match status" value="2"/>
</dbReference>
<keyword evidence="2" id="KW-0285">Flavoprotein</keyword>
<keyword evidence="3" id="KW-0274">FAD</keyword>
<dbReference type="AlphaFoldDB" id="A0A1H6UCW5"/>
<dbReference type="InterPro" id="IPR007867">
    <property type="entry name" value="GMC_OxRtase_C"/>
</dbReference>
<dbReference type="Pfam" id="PF01494">
    <property type="entry name" value="FAD_binding_3"/>
    <property type="match status" value="1"/>
</dbReference>
<evidence type="ECO:0000313" key="9">
    <source>
        <dbReference type="Proteomes" id="UP000199420"/>
    </source>
</evidence>
<evidence type="ECO:0000256" key="3">
    <source>
        <dbReference type="ARBA" id="ARBA00022827"/>
    </source>
</evidence>
<dbReference type="Pfam" id="PF00732">
    <property type="entry name" value="GMC_oxred_N"/>
    <property type="match status" value="1"/>
</dbReference>
<evidence type="ECO:0000259" key="5">
    <source>
        <dbReference type="Pfam" id="PF00732"/>
    </source>
</evidence>
<reference evidence="8 9" key="1">
    <citation type="submission" date="2016-10" db="EMBL/GenBank/DDBJ databases">
        <authorList>
            <person name="de Groot N.N."/>
        </authorList>
    </citation>
    <scope>NUCLEOTIDE SEQUENCE [LARGE SCALE GENOMIC DNA]</scope>
    <source>
        <strain evidence="8 9">DSM 26515</strain>
    </source>
</reference>
<keyword evidence="9" id="KW-1185">Reference proteome</keyword>
<dbReference type="EMBL" id="FNYC01000003">
    <property type="protein sequence ID" value="SEI85692.1"/>
    <property type="molecule type" value="Genomic_DNA"/>
</dbReference>
<evidence type="ECO:0000313" key="8">
    <source>
        <dbReference type="EMBL" id="SEI85692.1"/>
    </source>
</evidence>
<dbReference type="GO" id="GO:0071949">
    <property type="term" value="F:FAD binding"/>
    <property type="evidence" value="ECO:0007669"/>
    <property type="project" value="InterPro"/>
</dbReference>
<dbReference type="Pfam" id="PF05199">
    <property type="entry name" value="GMC_oxred_C"/>
    <property type="match status" value="1"/>
</dbReference>
<evidence type="ECO:0000256" key="1">
    <source>
        <dbReference type="ARBA" id="ARBA00010790"/>
    </source>
</evidence>
<dbReference type="InterPro" id="IPR000172">
    <property type="entry name" value="GMC_OxRdtase_N"/>
</dbReference>
<comment type="similarity">
    <text evidence="1">Belongs to the GMC oxidoreductase family.</text>
</comment>
<dbReference type="Proteomes" id="UP000199420">
    <property type="component" value="Unassembled WGS sequence"/>
</dbReference>
<gene>
    <name evidence="8" type="ORF">SAMN04487997_1824</name>
</gene>
<dbReference type="OrthoDB" id="9787779at2"/>
<proteinExistence type="inferred from homology"/>
<dbReference type="PANTHER" id="PTHR46056">
    <property type="entry name" value="LONG-CHAIN-ALCOHOL OXIDASE"/>
    <property type="match status" value="1"/>
</dbReference>
<dbReference type="InterPro" id="IPR002938">
    <property type="entry name" value="FAD-bd"/>
</dbReference>
<feature type="domain" description="Glucose-methanol-choline oxidoreductase N-terminal" evidence="5">
    <location>
        <begin position="96"/>
        <end position="307"/>
    </location>
</feature>
<evidence type="ECO:0000256" key="4">
    <source>
        <dbReference type="ARBA" id="ARBA00023002"/>
    </source>
</evidence>
<keyword evidence="4" id="KW-0560">Oxidoreductase</keyword>
<protein>
    <submittedName>
        <fullName evidence="8">Choline dehydrogenase</fullName>
    </submittedName>
</protein>
<name>A0A1H6UCW5_9GAMM</name>
<dbReference type="SUPFAM" id="SSF54373">
    <property type="entry name" value="FAD-linked reductases, C-terminal domain"/>
    <property type="match status" value="1"/>
</dbReference>
<dbReference type="GO" id="GO:0016614">
    <property type="term" value="F:oxidoreductase activity, acting on CH-OH group of donors"/>
    <property type="evidence" value="ECO:0007669"/>
    <property type="project" value="InterPro"/>
</dbReference>
<sequence>MKMRTYSTHQAVDFVIVGSGPSGSVLAKELSTAGFDVVVLEQGPWRHPSDFRHDEYGNWMLMDMCGGLKDSPQSLRHDPHETAKLSMTPPPVIYVHGVGGSSVHFTANYWRFHPVDFKEHTRWGDIPGADFADWPISYEEMEPYYTKVDWEVGVSGAPGPFDPPRSKPYPMPPLPIKSSGVLLEKGARAMGWHPQPAPMAIASRPYDGRPACQHCGYCENYGCEYSAKSSALVTMIPKAVASGRCEVRTGAVAHRVEIDARGRATGVVYWDGQGTEQRQRARAVILSANGAETTRLLLLSGNSRFPHGLANSSGMVGTHLMPNGNASVYGLFEHPLNEYKSVQVTRLVHDFYDADARRGFYGGGGFDGRMTFGPMMFALVAMPTDADTPHWGEGFTRALHDYPTHSMEVECHSTSLPVRSNSISLDPTLKDKWGRPALRTTFRFHPDDVKTMNFLADRAEEVLHAAGAKKVWRLPVSDTDAVFVHLLGTCRMGDDPATSVVDRDHRTHDVRNLFLCDGSSFVTSGRGQPTMTIQALAFRAADRIGQAARQGAI</sequence>
<evidence type="ECO:0000259" key="7">
    <source>
        <dbReference type="Pfam" id="PF05199"/>
    </source>
</evidence>
<dbReference type="SUPFAM" id="SSF51905">
    <property type="entry name" value="FAD/NAD(P)-binding domain"/>
    <property type="match status" value="1"/>
</dbReference>
<accession>A0A1H6UCW5</accession>
<organism evidence="8 9">
    <name type="scientific">Frateuria terrea</name>
    <dbReference type="NCBI Taxonomy" id="529704"/>
    <lineage>
        <taxon>Bacteria</taxon>
        <taxon>Pseudomonadati</taxon>
        <taxon>Pseudomonadota</taxon>
        <taxon>Gammaproteobacteria</taxon>
        <taxon>Lysobacterales</taxon>
        <taxon>Rhodanobacteraceae</taxon>
        <taxon>Frateuria</taxon>
    </lineage>
</organism>
<feature type="domain" description="Glucose-methanol-choline oxidoreductase C-terminal" evidence="7">
    <location>
        <begin position="417"/>
        <end position="537"/>
    </location>
</feature>
<evidence type="ECO:0000259" key="6">
    <source>
        <dbReference type="Pfam" id="PF01494"/>
    </source>
</evidence>
<dbReference type="InterPro" id="IPR036188">
    <property type="entry name" value="FAD/NAD-bd_sf"/>
</dbReference>
<evidence type="ECO:0000256" key="2">
    <source>
        <dbReference type="ARBA" id="ARBA00022630"/>
    </source>
</evidence>
<dbReference type="STRING" id="529704.SAMN02927913_1900"/>